<keyword evidence="1" id="KW-0378">Hydrolase</keyword>
<dbReference type="NCBIfam" id="TIGR01509">
    <property type="entry name" value="HAD-SF-IA-v3"/>
    <property type="match status" value="1"/>
</dbReference>
<dbReference type="InterPro" id="IPR023198">
    <property type="entry name" value="PGP-like_dom2"/>
</dbReference>
<dbReference type="SFLD" id="SFLDG01135">
    <property type="entry name" value="C1.5.6:_HAD__Beta-PGM__Phospha"/>
    <property type="match status" value="1"/>
</dbReference>
<dbReference type="SUPFAM" id="SSF56784">
    <property type="entry name" value="HAD-like"/>
    <property type="match status" value="1"/>
</dbReference>
<dbReference type="Gene3D" id="3.40.50.1000">
    <property type="entry name" value="HAD superfamily/HAD-like"/>
    <property type="match status" value="1"/>
</dbReference>
<name>A0ABW0HTG3_9BACL</name>
<dbReference type="Proteomes" id="UP001596113">
    <property type="component" value="Unassembled WGS sequence"/>
</dbReference>
<organism evidence="1 2">
    <name type="scientific">Cohnella soli</name>
    <dbReference type="NCBI Taxonomy" id="425005"/>
    <lineage>
        <taxon>Bacteria</taxon>
        <taxon>Bacillati</taxon>
        <taxon>Bacillota</taxon>
        <taxon>Bacilli</taxon>
        <taxon>Bacillales</taxon>
        <taxon>Paenibacillaceae</taxon>
        <taxon>Cohnella</taxon>
    </lineage>
</organism>
<dbReference type="RefSeq" id="WP_378134767.1">
    <property type="nucleotide sequence ID" value="NZ_JBHSMI010000028.1"/>
</dbReference>
<dbReference type="InterPro" id="IPR006439">
    <property type="entry name" value="HAD-SF_hydro_IA"/>
</dbReference>
<accession>A0ABW0HTG3</accession>
<evidence type="ECO:0000313" key="1">
    <source>
        <dbReference type="EMBL" id="MFC5404451.1"/>
    </source>
</evidence>
<dbReference type="InterPro" id="IPR023214">
    <property type="entry name" value="HAD_sf"/>
</dbReference>
<dbReference type="GO" id="GO:0016787">
    <property type="term" value="F:hydrolase activity"/>
    <property type="evidence" value="ECO:0007669"/>
    <property type="project" value="UniProtKB-KW"/>
</dbReference>
<dbReference type="SFLD" id="SFLDG01129">
    <property type="entry name" value="C1.5:_HAD__Beta-PGM__Phosphata"/>
    <property type="match status" value="1"/>
</dbReference>
<dbReference type="PRINTS" id="PR00413">
    <property type="entry name" value="HADHALOGNASE"/>
</dbReference>
<reference evidence="2" key="1">
    <citation type="journal article" date="2019" name="Int. J. Syst. Evol. Microbiol.">
        <title>The Global Catalogue of Microorganisms (GCM) 10K type strain sequencing project: providing services to taxonomists for standard genome sequencing and annotation.</title>
        <authorList>
            <consortium name="The Broad Institute Genomics Platform"/>
            <consortium name="The Broad Institute Genome Sequencing Center for Infectious Disease"/>
            <person name="Wu L."/>
            <person name="Ma J."/>
        </authorList>
    </citation>
    <scope>NUCLEOTIDE SEQUENCE [LARGE SCALE GENOMIC DNA]</scope>
    <source>
        <strain evidence="2">CGMCC 1.18575</strain>
    </source>
</reference>
<dbReference type="PANTHER" id="PTHR18901">
    <property type="entry name" value="2-DEOXYGLUCOSE-6-PHOSPHATE PHOSPHATASE 2"/>
    <property type="match status" value="1"/>
</dbReference>
<dbReference type="InterPro" id="IPR036412">
    <property type="entry name" value="HAD-like_sf"/>
</dbReference>
<dbReference type="EMBL" id="JBHSMI010000028">
    <property type="protein sequence ID" value="MFC5404451.1"/>
    <property type="molecule type" value="Genomic_DNA"/>
</dbReference>
<proteinExistence type="predicted"/>
<dbReference type="SFLD" id="SFLDS00003">
    <property type="entry name" value="Haloacid_Dehalogenase"/>
    <property type="match status" value="1"/>
</dbReference>
<dbReference type="CDD" id="cd16423">
    <property type="entry name" value="HAD_BPGM-like"/>
    <property type="match status" value="1"/>
</dbReference>
<keyword evidence="2" id="KW-1185">Reference proteome</keyword>
<comment type="caution">
    <text evidence="1">The sequence shown here is derived from an EMBL/GenBank/DDBJ whole genome shotgun (WGS) entry which is preliminary data.</text>
</comment>
<dbReference type="Pfam" id="PF00702">
    <property type="entry name" value="Hydrolase"/>
    <property type="match status" value="1"/>
</dbReference>
<dbReference type="Gene3D" id="1.10.150.240">
    <property type="entry name" value="Putative phosphatase, domain 2"/>
    <property type="match status" value="1"/>
</dbReference>
<evidence type="ECO:0000313" key="2">
    <source>
        <dbReference type="Proteomes" id="UP001596113"/>
    </source>
</evidence>
<gene>
    <name evidence="1" type="ORF">ACFPOF_17090</name>
</gene>
<sequence length="224" mass="24695">MALRAVVFDFDGTLVDTETSAYESISSVYADHGQKLELETWAVCIGTLGGFDPHADLQRRTGKTLNKDELYKLHRARHAERLQNATLRPGVLERLAEAHSLGWKIGLASSSDRAWIEKHLGKQGIRDRFEVICSSDDVKRVKPDPELYIRAVEALGVRPGEALAIEDSMNGLRAAKAAGLWGLAIPNPVTAQMNFSEADVLVDSLDRTTFAQIEATLQSRIAQK</sequence>
<dbReference type="PANTHER" id="PTHR18901:SF38">
    <property type="entry name" value="PSEUDOURIDINE-5'-PHOSPHATASE"/>
    <property type="match status" value="1"/>
</dbReference>
<protein>
    <submittedName>
        <fullName evidence="1">HAD family hydrolase</fullName>
    </submittedName>
</protein>